<evidence type="ECO:0000256" key="1">
    <source>
        <dbReference type="SAM" id="Coils"/>
    </source>
</evidence>
<dbReference type="SUPFAM" id="SSF158622">
    <property type="entry name" value="YheA/YmcA-like"/>
    <property type="match status" value="1"/>
</dbReference>
<keyword evidence="1" id="KW-0175">Coiled coil</keyword>
<gene>
    <name evidence="2" type="ORF">JOC47_001953</name>
</gene>
<accession>A0A938XSN7</accession>
<comment type="caution">
    <text evidence="2">The sequence shown here is derived from an EMBL/GenBank/DDBJ whole genome shotgun (WGS) entry which is preliminary data.</text>
</comment>
<dbReference type="Gene3D" id="1.20.1500.10">
    <property type="entry name" value="YheA/YmcA-like"/>
    <property type="match status" value="1"/>
</dbReference>
<evidence type="ECO:0000313" key="2">
    <source>
        <dbReference type="EMBL" id="MBM7557099.1"/>
    </source>
</evidence>
<proteinExistence type="predicted"/>
<feature type="coiled-coil region" evidence="1">
    <location>
        <begin position="20"/>
        <end position="63"/>
    </location>
</feature>
<protein>
    <submittedName>
        <fullName evidence="2">Cell fate (Sporulation/competence/biofilm development) regulator YlbF (YheA/YmcA/DUF963 family)</fullName>
    </submittedName>
</protein>
<dbReference type="AlphaFoldDB" id="A0A938XSN7"/>
<dbReference type="RefSeq" id="WP_204701863.1">
    <property type="nucleotide sequence ID" value="NZ_JAFBDQ010000009.1"/>
</dbReference>
<dbReference type="Pfam" id="PF06133">
    <property type="entry name" value="Com_YlbF"/>
    <property type="match status" value="1"/>
</dbReference>
<dbReference type="InterPro" id="IPR023378">
    <property type="entry name" value="YheA/YmcA-like_dom_sf"/>
</dbReference>
<dbReference type="EMBL" id="JAFBDQ010000009">
    <property type="protein sequence ID" value="MBM7557099.1"/>
    <property type="molecule type" value="Genomic_DNA"/>
</dbReference>
<keyword evidence="3" id="KW-1185">Reference proteome</keyword>
<evidence type="ECO:0000313" key="3">
    <source>
        <dbReference type="Proteomes" id="UP000774000"/>
    </source>
</evidence>
<sequence length="114" mass="13184">MSVKEKAEELAEAIKTSVEYKNLKEAKAKLDEDEEAAELLKKLQSKQQRVQMMRQNGQELNEAMKEDLKSLHSEMEDNKIVSTFMQCQEDFNKIMEEVNKELSTAIQGEEQNNS</sequence>
<dbReference type="InterPro" id="IPR010368">
    <property type="entry name" value="Com_YlbF"/>
</dbReference>
<dbReference type="Proteomes" id="UP000774000">
    <property type="component" value="Unassembled WGS sequence"/>
</dbReference>
<organism evidence="2 3">
    <name type="scientific">Halanaerobacter jeridensis</name>
    <dbReference type="NCBI Taxonomy" id="706427"/>
    <lineage>
        <taxon>Bacteria</taxon>
        <taxon>Bacillati</taxon>
        <taxon>Bacillota</taxon>
        <taxon>Clostridia</taxon>
        <taxon>Halanaerobiales</taxon>
        <taxon>Halobacteroidaceae</taxon>
        <taxon>Halanaerobacter</taxon>
    </lineage>
</organism>
<name>A0A938XSN7_9FIRM</name>
<reference evidence="2" key="1">
    <citation type="submission" date="2021-01" db="EMBL/GenBank/DDBJ databases">
        <title>Genomic Encyclopedia of Type Strains, Phase IV (KMG-IV): sequencing the most valuable type-strain genomes for metagenomic binning, comparative biology and taxonomic classification.</title>
        <authorList>
            <person name="Goeker M."/>
        </authorList>
    </citation>
    <scope>NUCLEOTIDE SEQUENCE</scope>
    <source>
        <strain evidence="2">DSM 23230</strain>
    </source>
</reference>